<dbReference type="STRING" id="698762.SAMN00808754_1529"/>
<dbReference type="EMBL" id="LT838272">
    <property type="protein sequence ID" value="SMB96532.1"/>
    <property type="molecule type" value="Genomic_DNA"/>
</dbReference>
<organism evidence="1 2">
    <name type="scientific">Thermanaeromonas toyohensis ToBE</name>
    <dbReference type="NCBI Taxonomy" id="698762"/>
    <lineage>
        <taxon>Bacteria</taxon>
        <taxon>Bacillati</taxon>
        <taxon>Bacillota</taxon>
        <taxon>Clostridia</taxon>
        <taxon>Neomoorellales</taxon>
        <taxon>Neomoorellaceae</taxon>
        <taxon>Thermanaeromonas</taxon>
    </lineage>
</organism>
<evidence type="ECO:0000313" key="1">
    <source>
        <dbReference type="EMBL" id="SMB96532.1"/>
    </source>
</evidence>
<keyword evidence="2" id="KW-1185">Reference proteome</keyword>
<accession>A0A1W1VT37</accession>
<dbReference type="Proteomes" id="UP000192569">
    <property type="component" value="Chromosome I"/>
</dbReference>
<evidence type="ECO:0000313" key="2">
    <source>
        <dbReference type="Proteomes" id="UP000192569"/>
    </source>
</evidence>
<dbReference type="AlphaFoldDB" id="A0A1W1VT37"/>
<protein>
    <submittedName>
        <fullName evidence="1">Uncharacterized protein</fullName>
    </submittedName>
</protein>
<gene>
    <name evidence="1" type="ORF">SAMN00808754_1529</name>
</gene>
<name>A0A1W1VT37_9FIRM</name>
<proteinExistence type="predicted"/>
<sequence length="47" mass="5183">MYALHRSKTLNATVAFCWYFSGLQVSADRFQSSGAVADDMKAIITPL</sequence>
<reference evidence="1 2" key="1">
    <citation type="submission" date="2017-04" db="EMBL/GenBank/DDBJ databases">
        <authorList>
            <person name="Afonso C.L."/>
            <person name="Miller P.J."/>
            <person name="Scott M.A."/>
            <person name="Spackman E."/>
            <person name="Goraichik I."/>
            <person name="Dimitrov K.M."/>
            <person name="Suarez D.L."/>
            <person name="Swayne D.E."/>
        </authorList>
    </citation>
    <scope>NUCLEOTIDE SEQUENCE [LARGE SCALE GENOMIC DNA]</scope>
    <source>
        <strain evidence="1 2">ToBE</strain>
    </source>
</reference>